<feature type="signal peptide" evidence="1">
    <location>
        <begin position="1"/>
        <end position="29"/>
    </location>
</feature>
<evidence type="ECO:0000313" key="3">
    <source>
        <dbReference type="Proteomes" id="UP001595690"/>
    </source>
</evidence>
<organism evidence="2 3">
    <name type="scientific">Lentzea rhizosphaerae</name>
    <dbReference type="NCBI Taxonomy" id="2041025"/>
    <lineage>
        <taxon>Bacteria</taxon>
        <taxon>Bacillati</taxon>
        <taxon>Actinomycetota</taxon>
        <taxon>Actinomycetes</taxon>
        <taxon>Pseudonocardiales</taxon>
        <taxon>Pseudonocardiaceae</taxon>
        <taxon>Lentzea</taxon>
    </lineage>
</organism>
<evidence type="ECO:0000256" key="1">
    <source>
        <dbReference type="SAM" id="SignalP"/>
    </source>
</evidence>
<dbReference type="Proteomes" id="UP001595690">
    <property type="component" value="Unassembled WGS sequence"/>
</dbReference>
<protein>
    <recommendedName>
        <fullName evidence="4">Ig-like domain-containing protein</fullName>
    </recommendedName>
</protein>
<name>A0ABV8BKU5_9PSEU</name>
<comment type="caution">
    <text evidence="2">The sequence shown here is derived from an EMBL/GenBank/DDBJ whole genome shotgun (WGS) entry which is preliminary data.</text>
</comment>
<keyword evidence="1" id="KW-0732">Signal</keyword>
<evidence type="ECO:0008006" key="4">
    <source>
        <dbReference type="Google" id="ProtNLM"/>
    </source>
</evidence>
<evidence type="ECO:0000313" key="2">
    <source>
        <dbReference type="EMBL" id="MFC3890032.1"/>
    </source>
</evidence>
<sequence length="142" mass="14533">MKKYSGGKTLAVAAVVGGAVLASVAPVMAEVSAQSPSLSAVRVDAPGKLKAWGAAVEVPVTYACPPGSSQPYVYVNLSQNVLGRIASGSGSKQVTCTGGFETTKVTVTAQNLAFWPVDAFAQANLNAYPNTASHEAVIRLSY</sequence>
<dbReference type="RefSeq" id="WP_382367210.1">
    <property type="nucleotide sequence ID" value="NZ_JBHRZI010000003.1"/>
</dbReference>
<proteinExistence type="predicted"/>
<accession>A0ABV8BKU5</accession>
<dbReference type="EMBL" id="JBHRZI010000003">
    <property type="protein sequence ID" value="MFC3890032.1"/>
    <property type="molecule type" value="Genomic_DNA"/>
</dbReference>
<keyword evidence="3" id="KW-1185">Reference proteome</keyword>
<reference evidence="3" key="1">
    <citation type="journal article" date="2019" name="Int. J. Syst. Evol. Microbiol.">
        <title>The Global Catalogue of Microorganisms (GCM) 10K type strain sequencing project: providing services to taxonomists for standard genome sequencing and annotation.</title>
        <authorList>
            <consortium name="The Broad Institute Genomics Platform"/>
            <consortium name="The Broad Institute Genome Sequencing Center for Infectious Disease"/>
            <person name="Wu L."/>
            <person name="Ma J."/>
        </authorList>
    </citation>
    <scope>NUCLEOTIDE SEQUENCE [LARGE SCALE GENOMIC DNA]</scope>
    <source>
        <strain evidence="3">CGMCC 4.7405</strain>
    </source>
</reference>
<feature type="chain" id="PRO_5046752307" description="Ig-like domain-containing protein" evidence="1">
    <location>
        <begin position="30"/>
        <end position="142"/>
    </location>
</feature>
<gene>
    <name evidence="2" type="ORF">ACFOWZ_00985</name>
</gene>